<accession>A0A9D4QVA7</accession>
<proteinExistence type="predicted"/>
<dbReference type="Proteomes" id="UP000828390">
    <property type="component" value="Unassembled WGS sequence"/>
</dbReference>
<organism evidence="1 2">
    <name type="scientific">Dreissena polymorpha</name>
    <name type="common">Zebra mussel</name>
    <name type="synonym">Mytilus polymorpha</name>
    <dbReference type="NCBI Taxonomy" id="45954"/>
    <lineage>
        <taxon>Eukaryota</taxon>
        <taxon>Metazoa</taxon>
        <taxon>Spiralia</taxon>
        <taxon>Lophotrochozoa</taxon>
        <taxon>Mollusca</taxon>
        <taxon>Bivalvia</taxon>
        <taxon>Autobranchia</taxon>
        <taxon>Heteroconchia</taxon>
        <taxon>Euheterodonta</taxon>
        <taxon>Imparidentia</taxon>
        <taxon>Neoheterodontei</taxon>
        <taxon>Myida</taxon>
        <taxon>Dreissenoidea</taxon>
        <taxon>Dreissenidae</taxon>
        <taxon>Dreissena</taxon>
    </lineage>
</organism>
<name>A0A9D4QVA7_DREPO</name>
<evidence type="ECO:0000313" key="2">
    <source>
        <dbReference type="Proteomes" id="UP000828390"/>
    </source>
</evidence>
<reference evidence="1" key="2">
    <citation type="submission" date="2020-11" db="EMBL/GenBank/DDBJ databases">
        <authorList>
            <person name="McCartney M.A."/>
            <person name="Auch B."/>
            <person name="Kono T."/>
            <person name="Mallez S."/>
            <person name="Becker A."/>
            <person name="Gohl D.M."/>
            <person name="Silverstein K.A.T."/>
            <person name="Koren S."/>
            <person name="Bechman K.B."/>
            <person name="Herman A."/>
            <person name="Abrahante J.E."/>
            <person name="Garbe J."/>
        </authorList>
    </citation>
    <scope>NUCLEOTIDE SEQUENCE</scope>
    <source>
        <strain evidence="1">Duluth1</strain>
        <tissue evidence="1">Whole animal</tissue>
    </source>
</reference>
<dbReference type="AlphaFoldDB" id="A0A9D4QVA7"/>
<gene>
    <name evidence="1" type="ORF">DPMN_117548</name>
</gene>
<keyword evidence="2" id="KW-1185">Reference proteome</keyword>
<reference evidence="1" key="1">
    <citation type="journal article" date="2019" name="bioRxiv">
        <title>The Genome of the Zebra Mussel, Dreissena polymorpha: A Resource for Invasive Species Research.</title>
        <authorList>
            <person name="McCartney M.A."/>
            <person name="Auch B."/>
            <person name="Kono T."/>
            <person name="Mallez S."/>
            <person name="Zhang Y."/>
            <person name="Obille A."/>
            <person name="Becker A."/>
            <person name="Abrahante J.E."/>
            <person name="Garbe J."/>
            <person name="Badalamenti J.P."/>
            <person name="Herman A."/>
            <person name="Mangelson H."/>
            <person name="Liachko I."/>
            <person name="Sullivan S."/>
            <person name="Sone E.D."/>
            <person name="Koren S."/>
            <person name="Silverstein K.A.T."/>
            <person name="Beckman K.B."/>
            <person name="Gohl D.M."/>
        </authorList>
    </citation>
    <scope>NUCLEOTIDE SEQUENCE</scope>
    <source>
        <strain evidence="1">Duluth1</strain>
        <tissue evidence="1">Whole animal</tissue>
    </source>
</reference>
<protein>
    <submittedName>
        <fullName evidence="1">Uncharacterized protein</fullName>
    </submittedName>
</protein>
<sequence length="67" mass="7907">MRNDRRMINVDDEWKSSGPLHVDKTQRNRAKGFLVMASHWRLCIYETDLFIPHLRGAFWSPCASCEI</sequence>
<comment type="caution">
    <text evidence="1">The sequence shown here is derived from an EMBL/GenBank/DDBJ whole genome shotgun (WGS) entry which is preliminary data.</text>
</comment>
<dbReference type="EMBL" id="JAIWYP010000004">
    <property type="protein sequence ID" value="KAH3844007.1"/>
    <property type="molecule type" value="Genomic_DNA"/>
</dbReference>
<evidence type="ECO:0000313" key="1">
    <source>
        <dbReference type="EMBL" id="KAH3844007.1"/>
    </source>
</evidence>